<reference evidence="3 4" key="1">
    <citation type="journal article" date="2016" name="Nat. Commun.">
        <title>Thousands of microbial genomes shed light on interconnected biogeochemical processes in an aquifer system.</title>
        <authorList>
            <person name="Anantharaman K."/>
            <person name="Brown C.T."/>
            <person name="Hug L.A."/>
            <person name="Sharon I."/>
            <person name="Castelle C.J."/>
            <person name="Probst A.J."/>
            <person name="Thomas B.C."/>
            <person name="Singh A."/>
            <person name="Wilkins M.J."/>
            <person name="Karaoz U."/>
            <person name="Brodie E.L."/>
            <person name="Williams K.H."/>
            <person name="Hubbard S.S."/>
            <person name="Banfield J.F."/>
        </authorList>
    </citation>
    <scope>NUCLEOTIDE SEQUENCE [LARGE SCALE GENOMIC DNA]</scope>
</reference>
<keyword evidence="1" id="KW-0812">Transmembrane</keyword>
<organism evidence="3 4">
    <name type="scientific">Candidatus Sungbacteria bacterium RIFCSPLOWO2_01_FULL_59_16</name>
    <dbReference type="NCBI Taxonomy" id="1802280"/>
    <lineage>
        <taxon>Bacteria</taxon>
        <taxon>Candidatus Sungiibacteriota</taxon>
    </lineage>
</organism>
<keyword evidence="1" id="KW-0472">Membrane</keyword>
<accession>A0A1G2LF45</accession>
<dbReference type="Pfam" id="PF23951">
    <property type="entry name" value="DUF7282"/>
    <property type="match status" value="1"/>
</dbReference>
<comment type="caution">
    <text evidence="3">The sequence shown here is derived from an EMBL/GenBank/DDBJ whole genome shotgun (WGS) entry which is preliminary data.</text>
</comment>
<name>A0A1G2LF45_9BACT</name>
<evidence type="ECO:0000259" key="2">
    <source>
        <dbReference type="Pfam" id="PF23951"/>
    </source>
</evidence>
<dbReference type="InterPro" id="IPR055706">
    <property type="entry name" value="Slg1/2_DUF7282"/>
</dbReference>
<dbReference type="AlphaFoldDB" id="A0A1G2LF45"/>
<sequence length="174" mass="18318">MNANSMDKNQLVIAAALVVILAGAAGFWLGRRAERSGWRGLAGLPPSPPSAEIAGFAGMVLAGGNAVTVDDQPPGATAAIRMVTLARDGWVAVHEDDGGKPGRIPGATRYNAGTHENGTVELLWPSEEGRVYYAMLHADDGDRKFDRTKDLPITDALGNPIMMRFVTAANPAPQ</sequence>
<evidence type="ECO:0000313" key="4">
    <source>
        <dbReference type="Proteomes" id="UP000176705"/>
    </source>
</evidence>
<feature type="transmembrane region" description="Helical" evidence="1">
    <location>
        <begin position="12"/>
        <end position="30"/>
    </location>
</feature>
<evidence type="ECO:0000256" key="1">
    <source>
        <dbReference type="SAM" id="Phobius"/>
    </source>
</evidence>
<keyword evidence="1" id="KW-1133">Transmembrane helix</keyword>
<gene>
    <name evidence="3" type="ORF">A3B37_01930</name>
</gene>
<dbReference type="EMBL" id="MHQS01000002">
    <property type="protein sequence ID" value="OHA09442.1"/>
    <property type="molecule type" value="Genomic_DNA"/>
</dbReference>
<protein>
    <recommendedName>
        <fullName evidence="2">DUF7282 domain-containing protein</fullName>
    </recommendedName>
</protein>
<feature type="domain" description="DUF7282" evidence="2">
    <location>
        <begin position="66"/>
        <end position="163"/>
    </location>
</feature>
<evidence type="ECO:0000313" key="3">
    <source>
        <dbReference type="EMBL" id="OHA09442.1"/>
    </source>
</evidence>
<dbReference type="Proteomes" id="UP000176705">
    <property type="component" value="Unassembled WGS sequence"/>
</dbReference>
<proteinExistence type="predicted"/>